<feature type="compositionally biased region" description="Low complexity" evidence="11">
    <location>
        <begin position="278"/>
        <end position="293"/>
    </location>
</feature>
<evidence type="ECO:0000256" key="11">
    <source>
        <dbReference type="SAM" id="MobiDB-lite"/>
    </source>
</evidence>
<evidence type="ECO:0000313" key="14">
    <source>
        <dbReference type="Proteomes" id="UP000298030"/>
    </source>
</evidence>
<evidence type="ECO:0000256" key="7">
    <source>
        <dbReference type="ARBA" id="ARBA00023125"/>
    </source>
</evidence>
<evidence type="ECO:0000256" key="1">
    <source>
        <dbReference type="ARBA" id="ARBA00004123"/>
    </source>
</evidence>
<dbReference type="SMART" id="SM00066">
    <property type="entry name" value="GAL4"/>
    <property type="match status" value="1"/>
</dbReference>
<feature type="region of interest" description="Disordered" evidence="11">
    <location>
        <begin position="192"/>
        <end position="213"/>
    </location>
</feature>
<protein>
    <recommendedName>
        <fullName evidence="10">Transcription activator of gluconeogenesis ERT1</fullName>
    </recommendedName>
</protein>
<keyword evidence="6" id="KW-0805">Transcription regulation</keyword>
<comment type="caution">
    <text evidence="13">The sequence shown here is derived from an EMBL/GenBank/DDBJ whole genome shotgun (WGS) entry which is preliminary data.</text>
</comment>
<dbReference type="SUPFAM" id="SSF55785">
    <property type="entry name" value="PYP-like sensor domain (PAS domain)"/>
    <property type="match status" value="1"/>
</dbReference>
<reference evidence="13 14" key="1">
    <citation type="journal article" date="2019" name="Nat. Ecol. Evol.">
        <title>Megaphylogeny resolves global patterns of mushroom evolution.</title>
        <authorList>
            <person name="Varga T."/>
            <person name="Krizsan K."/>
            <person name="Foldi C."/>
            <person name="Dima B."/>
            <person name="Sanchez-Garcia M."/>
            <person name="Sanchez-Ramirez S."/>
            <person name="Szollosi G.J."/>
            <person name="Szarkandi J.G."/>
            <person name="Papp V."/>
            <person name="Albert L."/>
            <person name="Andreopoulos W."/>
            <person name="Angelini C."/>
            <person name="Antonin V."/>
            <person name="Barry K.W."/>
            <person name="Bougher N.L."/>
            <person name="Buchanan P."/>
            <person name="Buyck B."/>
            <person name="Bense V."/>
            <person name="Catcheside P."/>
            <person name="Chovatia M."/>
            <person name="Cooper J."/>
            <person name="Damon W."/>
            <person name="Desjardin D."/>
            <person name="Finy P."/>
            <person name="Geml J."/>
            <person name="Haridas S."/>
            <person name="Hughes K."/>
            <person name="Justo A."/>
            <person name="Karasinski D."/>
            <person name="Kautmanova I."/>
            <person name="Kiss B."/>
            <person name="Kocsube S."/>
            <person name="Kotiranta H."/>
            <person name="LaButti K.M."/>
            <person name="Lechner B.E."/>
            <person name="Liimatainen K."/>
            <person name="Lipzen A."/>
            <person name="Lukacs Z."/>
            <person name="Mihaltcheva S."/>
            <person name="Morgado L.N."/>
            <person name="Niskanen T."/>
            <person name="Noordeloos M.E."/>
            <person name="Ohm R.A."/>
            <person name="Ortiz-Santana B."/>
            <person name="Ovrebo C."/>
            <person name="Racz N."/>
            <person name="Riley R."/>
            <person name="Savchenko A."/>
            <person name="Shiryaev A."/>
            <person name="Soop K."/>
            <person name="Spirin V."/>
            <person name="Szebenyi C."/>
            <person name="Tomsovsky M."/>
            <person name="Tulloss R.E."/>
            <person name="Uehling J."/>
            <person name="Grigoriev I.V."/>
            <person name="Vagvolgyi C."/>
            <person name="Papp T."/>
            <person name="Martin F.M."/>
            <person name="Miettinen O."/>
            <person name="Hibbett D.S."/>
            <person name="Nagy L.G."/>
        </authorList>
    </citation>
    <scope>NUCLEOTIDE SEQUENCE [LARGE SCALE GENOMIC DNA]</scope>
    <source>
        <strain evidence="13 14">FP101781</strain>
    </source>
</reference>
<keyword evidence="8" id="KW-0804">Transcription</keyword>
<dbReference type="GO" id="GO:0006094">
    <property type="term" value="P:gluconeogenesis"/>
    <property type="evidence" value="ECO:0007669"/>
    <property type="project" value="UniProtKB-KW"/>
</dbReference>
<evidence type="ECO:0000256" key="10">
    <source>
        <dbReference type="ARBA" id="ARBA00040903"/>
    </source>
</evidence>
<dbReference type="OrthoDB" id="2538135at2759"/>
<evidence type="ECO:0000313" key="13">
    <source>
        <dbReference type="EMBL" id="TEB30358.1"/>
    </source>
</evidence>
<evidence type="ECO:0000256" key="5">
    <source>
        <dbReference type="ARBA" id="ARBA00022833"/>
    </source>
</evidence>
<dbReference type="Gene3D" id="4.10.240.10">
    <property type="entry name" value="Zn(2)-C6 fungal-type DNA-binding domain"/>
    <property type="match status" value="1"/>
</dbReference>
<feature type="region of interest" description="Disordered" evidence="11">
    <location>
        <begin position="1"/>
        <end position="76"/>
    </location>
</feature>
<evidence type="ECO:0000256" key="3">
    <source>
        <dbReference type="ARBA" id="ARBA00022432"/>
    </source>
</evidence>
<dbReference type="GO" id="GO:0008270">
    <property type="term" value="F:zinc ion binding"/>
    <property type="evidence" value="ECO:0007669"/>
    <property type="project" value="InterPro"/>
</dbReference>
<proteinExistence type="inferred from homology"/>
<dbReference type="GO" id="GO:0000977">
    <property type="term" value="F:RNA polymerase II transcription regulatory region sequence-specific DNA binding"/>
    <property type="evidence" value="ECO:0007669"/>
    <property type="project" value="TreeGrafter"/>
</dbReference>
<dbReference type="CDD" id="cd00067">
    <property type="entry name" value="GAL4"/>
    <property type="match status" value="1"/>
</dbReference>
<comment type="subcellular location">
    <subcellularLocation>
        <location evidence="1">Nucleus</location>
    </subcellularLocation>
</comment>
<keyword evidence="3" id="KW-0312">Gluconeogenesis</keyword>
<name>A0A4Y7T8S8_COPMI</name>
<dbReference type="Pfam" id="PF24990">
    <property type="entry name" value="PAS_13"/>
    <property type="match status" value="2"/>
</dbReference>
<keyword evidence="5" id="KW-0862">Zinc</keyword>
<gene>
    <name evidence="13" type="ORF">FA13DRAFT_1792357</name>
</gene>
<dbReference type="SUPFAM" id="SSF57701">
    <property type="entry name" value="Zn2/Cys6 DNA-binding domain"/>
    <property type="match status" value="1"/>
</dbReference>
<dbReference type="Proteomes" id="UP000298030">
    <property type="component" value="Unassembled WGS sequence"/>
</dbReference>
<dbReference type="InterPro" id="IPR050335">
    <property type="entry name" value="ERT1_acuK_gluconeogen_tf"/>
</dbReference>
<organism evidence="13 14">
    <name type="scientific">Coprinellus micaceus</name>
    <name type="common">Glistening ink-cap mushroom</name>
    <name type="synonym">Coprinus micaceus</name>
    <dbReference type="NCBI Taxonomy" id="71717"/>
    <lineage>
        <taxon>Eukaryota</taxon>
        <taxon>Fungi</taxon>
        <taxon>Dikarya</taxon>
        <taxon>Basidiomycota</taxon>
        <taxon>Agaricomycotina</taxon>
        <taxon>Agaricomycetes</taxon>
        <taxon>Agaricomycetidae</taxon>
        <taxon>Agaricales</taxon>
        <taxon>Agaricineae</taxon>
        <taxon>Psathyrellaceae</taxon>
        <taxon>Coprinellus</taxon>
    </lineage>
</organism>
<dbReference type="PROSITE" id="PS50048">
    <property type="entry name" value="ZN2_CY6_FUNGAL_2"/>
    <property type="match status" value="1"/>
</dbReference>
<dbReference type="GO" id="GO:0005634">
    <property type="term" value="C:nucleus"/>
    <property type="evidence" value="ECO:0007669"/>
    <property type="project" value="UniProtKB-SubCell"/>
</dbReference>
<feature type="domain" description="Zn(2)-C6 fungal-type" evidence="12">
    <location>
        <begin position="79"/>
        <end position="110"/>
    </location>
</feature>
<dbReference type="STRING" id="71717.A0A4Y7T8S8"/>
<dbReference type="AlphaFoldDB" id="A0A4Y7T8S8"/>
<dbReference type="InterPro" id="IPR056751">
    <property type="entry name" value="PAS_13"/>
</dbReference>
<sequence length="544" mass="60228">MSTVYAVAPRPAHLAVSTPRMRRLARRQRTQRSRKKSSQTSLTSKRKRNETPEDSQDSTASQPSRKARDGPKKKKANRACFHCQKAHLTCDDSRPCQRCIKRGIASNCTEGHRKKAKYLLDDEELEQLKRSKAGLPLLDKERGSEEPAPIPITEPAPQTESILATAFDPTFTFGSEAANLEYSILSAILGNPSPTDSASTSPPPAPPSAFSPWPVDTIDFATSPRLGTAGSAYPSSFSDAQLALASPESALSTSPGNPPFLTYGYSQSQRSEDAAETPLSSQFQSQSSLHPLQPRYPLDGRPRSPPTVTYEPVSIKRDTTAPGLLTPPLTNGSPNSIASVPIGSADLPPPKSTSSQLQSIHDRVTAPYDYTQGYHFLMKHLPIRFEKNDILRIVRALAIYRPSLIALQMPLSLEDEVFVEKCFQRSLLELGKLISYSGTPTVVWRRTGEICLVAPEFCMLTEWPMEELVGRKKYIYELFENQSVVEYWENFASHAFENTTRSVYSHCVLLKPSGAPVPATFCFTIKRDLFDLPSMVIGQWLPLL</sequence>
<dbReference type="Pfam" id="PF00172">
    <property type="entry name" value="Zn_clus"/>
    <property type="match status" value="1"/>
</dbReference>
<comment type="similarity">
    <text evidence="2">Belongs to the ERT1/acuK family.</text>
</comment>
<dbReference type="PANTHER" id="PTHR47659">
    <property type="entry name" value="ZN(II)2CYS6 TRANSCRIPTION FACTOR (EUROFUNG)-RELATED"/>
    <property type="match status" value="1"/>
</dbReference>
<feature type="compositionally biased region" description="Low complexity" evidence="11">
    <location>
        <begin position="320"/>
        <end position="330"/>
    </location>
</feature>
<evidence type="ECO:0000256" key="9">
    <source>
        <dbReference type="ARBA" id="ARBA00023242"/>
    </source>
</evidence>
<feature type="region of interest" description="Disordered" evidence="11">
    <location>
        <begin position="248"/>
        <end position="357"/>
    </location>
</feature>
<evidence type="ECO:0000259" key="12">
    <source>
        <dbReference type="PROSITE" id="PS50048"/>
    </source>
</evidence>
<keyword evidence="4" id="KW-0479">Metal-binding</keyword>
<keyword evidence="9" id="KW-0539">Nucleus</keyword>
<dbReference type="GO" id="GO:0009267">
    <property type="term" value="P:cellular response to starvation"/>
    <property type="evidence" value="ECO:0007669"/>
    <property type="project" value="TreeGrafter"/>
</dbReference>
<dbReference type="InterPro" id="IPR001138">
    <property type="entry name" value="Zn2Cys6_DnaBD"/>
</dbReference>
<keyword evidence="7" id="KW-0238">DNA-binding</keyword>
<keyword evidence="14" id="KW-1185">Reference proteome</keyword>
<dbReference type="PANTHER" id="PTHR47659:SF1">
    <property type="entry name" value="TRANSCRIPTION ACTIVATOR OF GLUCONEOGENESIS ERT1"/>
    <property type="match status" value="1"/>
</dbReference>
<dbReference type="EMBL" id="QPFP01000023">
    <property type="protein sequence ID" value="TEB30358.1"/>
    <property type="molecule type" value="Genomic_DNA"/>
</dbReference>
<evidence type="ECO:0000256" key="2">
    <source>
        <dbReference type="ARBA" id="ARBA00010855"/>
    </source>
</evidence>
<feature type="compositionally biased region" description="Basic residues" evidence="11">
    <location>
        <begin position="20"/>
        <end position="37"/>
    </location>
</feature>
<dbReference type="InterPro" id="IPR035965">
    <property type="entry name" value="PAS-like_dom_sf"/>
</dbReference>
<evidence type="ECO:0000256" key="6">
    <source>
        <dbReference type="ARBA" id="ARBA00023015"/>
    </source>
</evidence>
<evidence type="ECO:0000256" key="4">
    <source>
        <dbReference type="ARBA" id="ARBA00022723"/>
    </source>
</evidence>
<dbReference type="GO" id="GO:0000981">
    <property type="term" value="F:DNA-binding transcription factor activity, RNA polymerase II-specific"/>
    <property type="evidence" value="ECO:0007669"/>
    <property type="project" value="InterPro"/>
</dbReference>
<evidence type="ECO:0000256" key="8">
    <source>
        <dbReference type="ARBA" id="ARBA00023163"/>
    </source>
</evidence>
<dbReference type="InterPro" id="IPR036864">
    <property type="entry name" value="Zn2-C6_fun-type_DNA-bd_sf"/>
</dbReference>
<accession>A0A4Y7T8S8</accession>